<dbReference type="GO" id="GO:0046983">
    <property type="term" value="F:protein dimerization activity"/>
    <property type="evidence" value="ECO:0007669"/>
    <property type="project" value="InterPro"/>
</dbReference>
<dbReference type="InterPro" id="IPR036421">
    <property type="entry name" value="Fe_dep_repressor_sf"/>
</dbReference>
<dbReference type="Gene3D" id="2.30.30.90">
    <property type="match status" value="1"/>
</dbReference>
<dbReference type="SUPFAM" id="SSF50037">
    <property type="entry name" value="C-terminal domain of transcriptional repressors"/>
    <property type="match status" value="1"/>
</dbReference>
<dbReference type="Gene3D" id="1.10.60.10">
    <property type="entry name" value="Iron dependent repressor, metal binding and dimerisation domain"/>
    <property type="match status" value="1"/>
</dbReference>
<dbReference type="Pfam" id="PF02742">
    <property type="entry name" value="Fe_dep_repr_C"/>
    <property type="match status" value="1"/>
</dbReference>
<evidence type="ECO:0000256" key="9">
    <source>
        <dbReference type="ARBA" id="ARBA00023159"/>
    </source>
</evidence>
<comment type="caution">
    <text evidence="14">The sequence shown here is derived from an EMBL/GenBank/DDBJ whole genome shotgun (WGS) entry which is preliminary data.</text>
</comment>
<keyword evidence="15" id="KW-1185">Reference proteome</keyword>
<organism evidence="14 15">
    <name type="scientific">Kouleothrix aurantiaca</name>
    <dbReference type="NCBI Taxonomy" id="186479"/>
    <lineage>
        <taxon>Bacteria</taxon>
        <taxon>Bacillati</taxon>
        <taxon>Chloroflexota</taxon>
        <taxon>Chloroflexia</taxon>
        <taxon>Chloroflexales</taxon>
        <taxon>Roseiflexineae</taxon>
        <taxon>Roseiflexaceae</taxon>
        <taxon>Kouleothrix</taxon>
    </lineage>
</organism>
<evidence type="ECO:0000256" key="2">
    <source>
        <dbReference type="ARBA" id="ARBA00007871"/>
    </source>
</evidence>
<evidence type="ECO:0000256" key="5">
    <source>
        <dbReference type="ARBA" id="ARBA00022491"/>
    </source>
</evidence>
<evidence type="ECO:0000256" key="11">
    <source>
        <dbReference type="ARBA" id="ARBA00023211"/>
    </source>
</evidence>
<dbReference type="GO" id="GO:0003700">
    <property type="term" value="F:DNA-binding transcription factor activity"/>
    <property type="evidence" value="ECO:0007669"/>
    <property type="project" value="InterPro"/>
</dbReference>
<name>A0A0P9DD72_9CHLR</name>
<dbReference type="GO" id="GO:0046914">
    <property type="term" value="F:transition metal ion binding"/>
    <property type="evidence" value="ECO:0007669"/>
    <property type="project" value="InterPro"/>
</dbReference>
<dbReference type="PANTHER" id="PTHR33238">
    <property type="entry name" value="IRON (METAL) DEPENDENT REPRESSOR, DTXR FAMILY"/>
    <property type="match status" value="1"/>
</dbReference>
<dbReference type="GO" id="GO:0003677">
    <property type="term" value="F:DNA binding"/>
    <property type="evidence" value="ECO:0007669"/>
    <property type="project" value="UniProtKB-KW"/>
</dbReference>
<dbReference type="SMART" id="SM00899">
    <property type="entry name" value="FeoA"/>
    <property type="match status" value="1"/>
</dbReference>
<keyword evidence="11" id="KW-0464">Manganese</keyword>
<sequence length="234" mass="26195">MPEASKHSATRRRHGQEGPTEKMREYLEVIYYLSARNEPVIGARLAEWMNVTPPTVTNIVQRMEDQGYIARDGRGEIKFTDEGFAMAEAMVKRHRVLERFLVDVMGIPWHKIHEEAVRLEHSLSPLMEERIASLVGQSTTCPHGNPIPGSGVGYVGNLRLDRAEPGSQFRLRRIVEEAEEDSELMRYLQNAGLTPGASFEVTDQSPSYGVTLRTGQQTITLPPQIAGALWGELA</sequence>
<dbReference type="EMBL" id="LJCR01001300">
    <property type="protein sequence ID" value="KPV50611.1"/>
    <property type="molecule type" value="Genomic_DNA"/>
</dbReference>
<dbReference type="Pfam" id="PF04023">
    <property type="entry name" value="FeoA"/>
    <property type="match status" value="1"/>
</dbReference>
<evidence type="ECO:0000256" key="4">
    <source>
        <dbReference type="ARBA" id="ARBA00022490"/>
    </source>
</evidence>
<keyword evidence="8 14" id="KW-0238">DNA-binding</keyword>
<dbReference type="SUPFAM" id="SSF47979">
    <property type="entry name" value="Iron-dependent repressor protein, dimerization domain"/>
    <property type="match status" value="1"/>
</dbReference>
<gene>
    <name evidence="14" type="ORF">SE17_25900</name>
</gene>
<dbReference type="Pfam" id="PF01325">
    <property type="entry name" value="Fe_dep_repress"/>
    <property type="match status" value="1"/>
</dbReference>
<dbReference type="InterPro" id="IPR007167">
    <property type="entry name" value="Fe-transptr_FeoA-like"/>
</dbReference>
<dbReference type="SMART" id="SM00529">
    <property type="entry name" value="HTH_DTXR"/>
    <property type="match status" value="1"/>
</dbReference>
<dbReference type="InterPro" id="IPR008988">
    <property type="entry name" value="Transcriptional_repressor_C"/>
</dbReference>
<evidence type="ECO:0000256" key="3">
    <source>
        <dbReference type="ARBA" id="ARBA00011738"/>
    </source>
</evidence>
<comment type="subcellular location">
    <subcellularLocation>
        <location evidence="1">Cytoplasm</location>
    </subcellularLocation>
</comment>
<protein>
    <recommendedName>
        <fullName evidence="12">Manganese transport regulator</fullName>
    </recommendedName>
</protein>
<dbReference type="InterPro" id="IPR038157">
    <property type="entry name" value="FeoA_core_dom"/>
</dbReference>
<dbReference type="InterPro" id="IPR001367">
    <property type="entry name" value="Fe_dep_repressor"/>
</dbReference>
<comment type="subunit">
    <text evidence="3">Homodimer.</text>
</comment>
<dbReference type="InterPro" id="IPR022689">
    <property type="entry name" value="Iron_dep_repressor"/>
</dbReference>
<evidence type="ECO:0000256" key="6">
    <source>
        <dbReference type="ARBA" id="ARBA00023004"/>
    </source>
</evidence>
<dbReference type="InterPro" id="IPR050536">
    <property type="entry name" value="DtxR_MntR_Metal-Reg"/>
</dbReference>
<comment type="similarity">
    <text evidence="2">Belongs to the DtxR/MntR family.</text>
</comment>
<dbReference type="PROSITE" id="PS50944">
    <property type="entry name" value="HTH_DTXR"/>
    <property type="match status" value="1"/>
</dbReference>
<dbReference type="Proteomes" id="UP000050509">
    <property type="component" value="Unassembled WGS sequence"/>
</dbReference>
<keyword evidence="4" id="KW-0963">Cytoplasm</keyword>
<keyword evidence="10" id="KW-0804">Transcription</keyword>
<evidence type="ECO:0000313" key="14">
    <source>
        <dbReference type="EMBL" id="KPV50611.1"/>
    </source>
</evidence>
<evidence type="ECO:0000313" key="15">
    <source>
        <dbReference type="Proteomes" id="UP000050509"/>
    </source>
</evidence>
<dbReference type="PANTHER" id="PTHR33238:SF11">
    <property type="entry name" value="TRANSCRIPTIONAL REGULATOR MNTR"/>
    <property type="match status" value="1"/>
</dbReference>
<reference evidence="14 15" key="1">
    <citation type="submission" date="2015-09" db="EMBL/GenBank/DDBJ databases">
        <title>Draft genome sequence of Kouleothrix aurantiaca JCM 19913.</title>
        <authorList>
            <person name="Hemp J."/>
        </authorList>
    </citation>
    <scope>NUCLEOTIDE SEQUENCE [LARGE SCALE GENOMIC DNA]</scope>
    <source>
        <strain evidence="14 15">COM-B</strain>
    </source>
</reference>
<evidence type="ECO:0000259" key="13">
    <source>
        <dbReference type="PROSITE" id="PS50944"/>
    </source>
</evidence>
<evidence type="ECO:0000256" key="8">
    <source>
        <dbReference type="ARBA" id="ARBA00023125"/>
    </source>
</evidence>
<evidence type="ECO:0000256" key="7">
    <source>
        <dbReference type="ARBA" id="ARBA00023015"/>
    </source>
</evidence>
<evidence type="ECO:0000256" key="12">
    <source>
        <dbReference type="ARBA" id="ARBA00032593"/>
    </source>
</evidence>
<keyword evidence="7" id="KW-0805">Transcription regulation</keyword>
<dbReference type="Gene3D" id="1.10.10.10">
    <property type="entry name" value="Winged helix-like DNA-binding domain superfamily/Winged helix DNA-binding domain"/>
    <property type="match status" value="1"/>
</dbReference>
<keyword evidence="6" id="KW-0408">Iron</keyword>
<dbReference type="InterPro" id="IPR036388">
    <property type="entry name" value="WH-like_DNA-bd_sf"/>
</dbReference>
<keyword evidence="9" id="KW-0010">Activator</keyword>
<accession>A0A0P9DD72</accession>
<proteinExistence type="inferred from homology"/>
<dbReference type="SUPFAM" id="SSF46785">
    <property type="entry name" value="Winged helix' DNA-binding domain"/>
    <property type="match status" value="1"/>
</dbReference>
<dbReference type="InterPro" id="IPR022687">
    <property type="entry name" value="HTH_DTXR"/>
</dbReference>
<dbReference type="InterPro" id="IPR036390">
    <property type="entry name" value="WH_DNA-bd_sf"/>
</dbReference>
<dbReference type="AlphaFoldDB" id="A0A0P9DD72"/>
<keyword evidence="5" id="KW-0678">Repressor</keyword>
<dbReference type="GO" id="GO:0005737">
    <property type="term" value="C:cytoplasm"/>
    <property type="evidence" value="ECO:0007669"/>
    <property type="project" value="UniProtKB-SubCell"/>
</dbReference>
<evidence type="ECO:0000256" key="10">
    <source>
        <dbReference type="ARBA" id="ARBA00023163"/>
    </source>
</evidence>
<feature type="domain" description="HTH dtxR-type" evidence="13">
    <location>
        <begin position="20"/>
        <end position="80"/>
    </location>
</feature>
<evidence type="ECO:0000256" key="1">
    <source>
        <dbReference type="ARBA" id="ARBA00004496"/>
    </source>
</evidence>